<feature type="domain" description="Pyridoxamine 5'-phosphate oxidase Alr4036 family FMN-binding" evidence="5">
    <location>
        <begin position="13"/>
        <end position="102"/>
    </location>
</feature>
<evidence type="ECO:0000256" key="1">
    <source>
        <dbReference type="ARBA" id="ARBA00001917"/>
    </source>
</evidence>
<dbReference type="PANTHER" id="PTHR10851:SF3">
    <property type="entry name" value="PYRIDOXINE_PYRIDOXAMINE 5'-PHOSPHATE OXIDASE 2"/>
    <property type="match status" value="1"/>
</dbReference>
<evidence type="ECO:0000256" key="4">
    <source>
        <dbReference type="ARBA" id="ARBA00023002"/>
    </source>
</evidence>
<name>A0ABX0HFM5_9BACT</name>
<accession>A0ABX0HFM5</accession>
<dbReference type="Gene3D" id="2.30.110.10">
    <property type="entry name" value="Electron Transport, Fmn-binding Protein, Chain A"/>
    <property type="match status" value="1"/>
</dbReference>
<dbReference type="SUPFAM" id="SSF50475">
    <property type="entry name" value="FMN-binding split barrel"/>
    <property type="match status" value="1"/>
</dbReference>
<dbReference type="InterPro" id="IPR024624">
    <property type="entry name" value="Pyridox_Oxase_Alr4036_FMN-bd"/>
</dbReference>
<reference evidence="6 7" key="1">
    <citation type="submission" date="2020-03" db="EMBL/GenBank/DDBJ databases">
        <title>Cyclobacterium plantarum sp. nov., a marine bacterium isolated from a coastal-marine wetland.</title>
        <authorList>
            <person name="Sanchez-Porro C."/>
            <person name="Ventosa A."/>
            <person name="Amoozegar M."/>
        </authorList>
    </citation>
    <scope>NUCLEOTIDE SEQUENCE [LARGE SCALE GENOMIC DNA]</scope>
    <source>
        <strain evidence="6 7">GBPx2</strain>
    </source>
</reference>
<organism evidence="6 7">
    <name type="scientific">Cyclobacterium plantarum</name>
    <dbReference type="NCBI Taxonomy" id="2716263"/>
    <lineage>
        <taxon>Bacteria</taxon>
        <taxon>Pseudomonadati</taxon>
        <taxon>Bacteroidota</taxon>
        <taxon>Cytophagia</taxon>
        <taxon>Cytophagales</taxon>
        <taxon>Cyclobacteriaceae</taxon>
        <taxon>Cyclobacterium</taxon>
    </lineage>
</organism>
<evidence type="ECO:0000256" key="2">
    <source>
        <dbReference type="ARBA" id="ARBA00022630"/>
    </source>
</evidence>
<keyword evidence="3" id="KW-0288">FMN</keyword>
<proteinExistence type="predicted"/>
<dbReference type="InterPro" id="IPR012349">
    <property type="entry name" value="Split_barrel_FMN-bd"/>
</dbReference>
<evidence type="ECO:0000313" key="6">
    <source>
        <dbReference type="EMBL" id="NHE59186.1"/>
    </source>
</evidence>
<dbReference type="Pfam" id="PF12766">
    <property type="entry name" value="Pyridox_oxase_2"/>
    <property type="match status" value="1"/>
</dbReference>
<dbReference type="Proteomes" id="UP000649799">
    <property type="component" value="Unassembled WGS sequence"/>
</dbReference>
<keyword evidence="4" id="KW-0560">Oxidoreductase</keyword>
<keyword evidence="2" id="KW-0285">Flavoprotein</keyword>
<comment type="caution">
    <text evidence="6">The sequence shown here is derived from an EMBL/GenBank/DDBJ whole genome shotgun (WGS) entry which is preliminary data.</text>
</comment>
<evidence type="ECO:0000259" key="5">
    <source>
        <dbReference type="Pfam" id="PF12766"/>
    </source>
</evidence>
<sequence length="190" mass="22297">MLFKETDSLDGIWETVMHELHRAVLDKKHPFRFVTLATLSGDQPDMRYVVLREMDEQHQFYCYTDSRSQKIVQLNKNPTLSLLFYHPKKRCQVKVHGTTAIHHQNKISQKHWQKVQGEARKAYQASIDPAKEIDAPTDAHNWDEEKDDSHFVVLEIQPKIVECLQLDGLRHLRAIFKRKENSWAGSWLAP</sequence>
<evidence type="ECO:0000313" key="7">
    <source>
        <dbReference type="Proteomes" id="UP000649799"/>
    </source>
</evidence>
<dbReference type="EMBL" id="JAANYN010000011">
    <property type="protein sequence ID" value="NHE59186.1"/>
    <property type="molecule type" value="Genomic_DNA"/>
</dbReference>
<evidence type="ECO:0000256" key="3">
    <source>
        <dbReference type="ARBA" id="ARBA00022643"/>
    </source>
</evidence>
<protein>
    <submittedName>
        <fullName evidence="6">Pyridoxamine 5'-phosphate oxidase family protein</fullName>
    </submittedName>
</protein>
<keyword evidence="7" id="KW-1185">Reference proteome</keyword>
<gene>
    <name evidence="6" type="ORF">G9Q97_20445</name>
</gene>
<dbReference type="PANTHER" id="PTHR10851">
    <property type="entry name" value="PYRIDOXINE-5-PHOSPHATE OXIDASE"/>
    <property type="match status" value="1"/>
</dbReference>
<comment type="cofactor">
    <cofactor evidence="1">
        <name>FMN</name>
        <dbReference type="ChEBI" id="CHEBI:58210"/>
    </cofactor>
</comment>
<dbReference type="RefSeq" id="WP_166150326.1">
    <property type="nucleotide sequence ID" value="NZ_JAANYN010000011.1"/>
</dbReference>
<dbReference type="InterPro" id="IPR000659">
    <property type="entry name" value="Pyridox_Oxase"/>
</dbReference>